<sequence length="103" mass="11382">MSVDLTQAFEAAVSLIALTLESASTPCATTLGTPATCSYDRLPEIGPICQEYDMWLHVDVAYAGSALICPEFHRLMPGLEYISSLAFNPHKWLLMNFDLSIVW</sequence>
<name>A0A183SA00_SCHSO</name>
<dbReference type="Proteomes" id="UP000275846">
    <property type="component" value="Unassembled WGS sequence"/>
</dbReference>
<dbReference type="InterPro" id="IPR010977">
    <property type="entry name" value="Aromatic_deC"/>
</dbReference>
<dbReference type="WBParaSite" id="SSLN_0000109201-mRNA-1">
    <property type="protein sequence ID" value="SSLN_0000109201-mRNA-1"/>
    <property type="gene ID" value="SSLN_0000109201"/>
</dbReference>
<keyword evidence="4 5" id="KW-0456">Lyase</keyword>
<comment type="similarity">
    <text evidence="5">Belongs to the group II decarboxylase family.</text>
</comment>
<protein>
    <submittedName>
        <fullName evidence="8">Aromatic-L-amino-acid decarboxylase</fullName>
    </submittedName>
</protein>
<evidence type="ECO:0000256" key="3">
    <source>
        <dbReference type="ARBA" id="ARBA00022898"/>
    </source>
</evidence>
<evidence type="ECO:0000256" key="2">
    <source>
        <dbReference type="ARBA" id="ARBA00022793"/>
    </source>
</evidence>
<dbReference type="STRING" id="70667.A0A183SA00"/>
<evidence type="ECO:0000313" key="6">
    <source>
        <dbReference type="EMBL" id="VDL86813.1"/>
    </source>
</evidence>
<dbReference type="GO" id="GO:0005737">
    <property type="term" value="C:cytoplasm"/>
    <property type="evidence" value="ECO:0007669"/>
    <property type="project" value="TreeGrafter"/>
</dbReference>
<dbReference type="InterPro" id="IPR015421">
    <property type="entry name" value="PyrdxlP-dep_Trfase_major"/>
</dbReference>
<keyword evidence="3 5" id="KW-0663">Pyridoxal phosphate</keyword>
<dbReference type="EMBL" id="UYSU01001389">
    <property type="protein sequence ID" value="VDL86813.1"/>
    <property type="molecule type" value="Genomic_DNA"/>
</dbReference>
<gene>
    <name evidence="6" type="ORF">SSLN_LOCUS1048</name>
</gene>
<dbReference type="Gene3D" id="3.40.640.10">
    <property type="entry name" value="Type I PLP-dependent aspartate aminotransferase-like (Major domain)"/>
    <property type="match status" value="1"/>
</dbReference>
<evidence type="ECO:0000256" key="5">
    <source>
        <dbReference type="RuleBase" id="RU000382"/>
    </source>
</evidence>
<comment type="cofactor">
    <cofactor evidence="1 5">
        <name>pyridoxal 5'-phosphate</name>
        <dbReference type="ChEBI" id="CHEBI:597326"/>
    </cofactor>
</comment>
<keyword evidence="2" id="KW-0210">Decarboxylase</keyword>
<proteinExistence type="inferred from homology"/>
<keyword evidence="7" id="KW-1185">Reference proteome</keyword>
<dbReference type="GO" id="GO:0016831">
    <property type="term" value="F:carboxy-lyase activity"/>
    <property type="evidence" value="ECO:0007669"/>
    <property type="project" value="UniProtKB-KW"/>
</dbReference>
<dbReference type="PANTHER" id="PTHR11999:SF70">
    <property type="entry name" value="MIP05841P"/>
    <property type="match status" value="1"/>
</dbReference>
<dbReference type="GO" id="GO:0019752">
    <property type="term" value="P:carboxylic acid metabolic process"/>
    <property type="evidence" value="ECO:0007669"/>
    <property type="project" value="InterPro"/>
</dbReference>
<dbReference type="InterPro" id="IPR015424">
    <property type="entry name" value="PyrdxlP-dep_Trfase"/>
</dbReference>
<evidence type="ECO:0000313" key="8">
    <source>
        <dbReference type="WBParaSite" id="SSLN_0000109201-mRNA-1"/>
    </source>
</evidence>
<dbReference type="Pfam" id="PF00282">
    <property type="entry name" value="Pyridoxal_deC"/>
    <property type="match status" value="1"/>
</dbReference>
<dbReference type="AlphaFoldDB" id="A0A183SA00"/>
<organism evidence="8">
    <name type="scientific">Schistocephalus solidus</name>
    <name type="common">Tapeworm</name>
    <dbReference type="NCBI Taxonomy" id="70667"/>
    <lineage>
        <taxon>Eukaryota</taxon>
        <taxon>Metazoa</taxon>
        <taxon>Spiralia</taxon>
        <taxon>Lophotrochozoa</taxon>
        <taxon>Platyhelminthes</taxon>
        <taxon>Cestoda</taxon>
        <taxon>Eucestoda</taxon>
        <taxon>Diphyllobothriidea</taxon>
        <taxon>Diphyllobothriidae</taxon>
        <taxon>Schistocephalus</taxon>
    </lineage>
</organism>
<dbReference type="InterPro" id="IPR002129">
    <property type="entry name" value="PyrdxlP-dep_de-COase"/>
</dbReference>
<reference evidence="8" key="1">
    <citation type="submission" date="2016-06" db="UniProtKB">
        <authorList>
            <consortium name="WormBaseParasite"/>
        </authorList>
    </citation>
    <scope>IDENTIFICATION</scope>
</reference>
<evidence type="ECO:0000256" key="4">
    <source>
        <dbReference type="ARBA" id="ARBA00023239"/>
    </source>
</evidence>
<dbReference type="SUPFAM" id="SSF53383">
    <property type="entry name" value="PLP-dependent transferases"/>
    <property type="match status" value="1"/>
</dbReference>
<dbReference type="GO" id="GO:0030170">
    <property type="term" value="F:pyridoxal phosphate binding"/>
    <property type="evidence" value="ECO:0007669"/>
    <property type="project" value="InterPro"/>
</dbReference>
<reference evidence="6 7" key="2">
    <citation type="submission" date="2018-11" db="EMBL/GenBank/DDBJ databases">
        <authorList>
            <consortium name="Pathogen Informatics"/>
        </authorList>
    </citation>
    <scope>NUCLEOTIDE SEQUENCE [LARGE SCALE GENOMIC DNA]</scope>
    <source>
        <strain evidence="6 7">NST_G2</strain>
    </source>
</reference>
<evidence type="ECO:0000313" key="7">
    <source>
        <dbReference type="Proteomes" id="UP000275846"/>
    </source>
</evidence>
<evidence type="ECO:0000256" key="1">
    <source>
        <dbReference type="ARBA" id="ARBA00001933"/>
    </source>
</evidence>
<accession>A0A183SA00</accession>
<dbReference type="OrthoDB" id="639767at2759"/>
<dbReference type="PANTHER" id="PTHR11999">
    <property type="entry name" value="GROUP II PYRIDOXAL-5-PHOSPHATE DECARBOXYLASE"/>
    <property type="match status" value="1"/>
</dbReference>